<accession>M2RHL6</accession>
<dbReference type="STRING" id="914234.M2RHL6"/>
<dbReference type="OrthoDB" id="2691542at2759"/>
<keyword evidence="2" id="KW-0747">Spliceosome</keyword>
<proteinExistence type="inferred from homology"/>
<gene>
    <name evidence="3" type="ORF">CERSUDRAFT_93502</name>
</gene>
<dbReference type="AlphaFoldDB" id="M2RHL6"/>
<evidence type="ECO:0000256" key="1">
    <source>
        <dbReference type="ARBA" id="ARBA00005754"/>
    </source>
</evidence>
<dbReference type="InterPro" id="IPR011989">
    <property type="entry name" value="ARM-like"/>
</dbReference>
<reference evidence="3 4" key="1">
    <citation type="journal article" date="2012" name="Proc. Natl. Acad. Sci. U.S.A.">
        <title>Comparative genomics of Ceriporiopsis subvermispora and Phanerochaete chrysosporium provide insight into selective ligninolysis.</title>
        <authorList>
            <person name="Fernandez-Fueyo E."/>
            <person name="Ruiz-Duenas F.J."/>
            <person name="Ferreira P."/>
            <person name="Floudas D."/>
            <person name="Hibbett D.S."/>
            <person name="Canessa P."/>
            <person name="Larrondo L.F."/>
            <person name="James T.Y."/>
            <person name="Seelenfreund D."/>
            <person name="Lobos S."/>
            <person name="Polanco R."/>
            <person name="Tello M."/>
            <person name="Honda Y."/>
            <person name="Watanabe T."/>
            <person name="Watanabe T."/>
            <person name="Ryu J.S."/>
            <person name="Kubicek C.P."/>
            <person name="Schmoll M."/>
            <person name="Gaskell J."/>
            <person name="Hammel K.E."/>
            <person name="St John F.J."/>
            <person name="Vanden Wymelenberg A."/>
            <person name="Sabat G."/>
            <person name="Splinter BonDurant S."/>
            <person name="Syed K."/>
            <person name="Yadav J.S."/>
            <person name="Doddapaneni H."/>
            <person name="Subramanian V."/>
            <person name="Lavin J.L."/>
            <person name="Oguiza J.A."/>
            <person name="Perez G."/>
            <person name="Pisabarro A.G."/>
            <person name="Ramirez L."/>
            <person name="Santoyo F."/>
            <person name="Master E."/>
            <person name="Coutinho P.M."/>
            <person name="Henrissat B."/>
            <person name="Lombard V."/>
            <person name="Magnuson J.K."/>
            <person name="Kuees U."/>
            <person name="Hori C."/>
            <person name="Igarashi K."/>
            <person name="Samejima M."/>
            <person name="Held B.W."/>
            <person name="Barry K.W."/>
            <person name="LaButti K.M."/>
            <person name="Lapidus A."/>
            <person name="Lindquist E.A."/>
            <person name="Lucas S.M."/>
            <person name="Riley R."/>
            <person name="Salamov A.A."/>
            <person name="Hoffmeister D."/>
            <person name="Schwenk D."/>
            <person name="Hadar Y."/>
            <person name="Yarden O."/>
            <person name="de Vries R.P."/>
            <person name="Wiebenga A."/>
            <person name="Stenlid J."/>
            <person name="Eastwood D."/>
            <person name="Grigoriev I.V."/>
            <person name="Berka R.M."/>
            <person name="Blanchette R.A."/>
            <person name="Kersten P."/>
            <person name="Martinez A.T."/>
            <person name="Vicuna R."/>
            <person name="Cullen D."/>
        </authorList>
    </citation>
    <scope>NUCLEOTIDE SEQUENCE [LARGE SCALE GENOMIC DNA]</scope>
    <source>
        <strain evidence="3 4">B</strain>
    </source>
</reference>
<dbReference type="Gene3D" id="1.25.10.10">
    <property type="entry name" value="Leucine-rich Repeat Variant"/>
    <property type="match status" value="1"/>
</dbReference>
<keyword evidence="2" id="KW-0507">mRNA processing</keyword>
<comment type="similarity">
    <text evidence="1">Belongs to the SF3B1 family.</text>
</comment>
<dbReference type="SUPFAM" id="SSF48371">
    <property type="entry name" value="ARM repeat"/>
    <property type="match status" value="1"/>
</dbReference>
<dbReference type="EMBL" id="KB445795">
    <property type="protein sequence ID" value="EMD37977.1"/>
    <property type="molecule type" value="Genomic_DNA"/>
</dbReference>
<dbReference type="HOGENOM" id="CLU_918275_0_0_1"/>
<dbReference type="Proteomes" id="UP000016930">
    <property type="component" value="Unassembled WGS sequence"/>
</dbReference>
<name>M2RHL6_CERS8</name>
<dbReference type="PANTHER" id="PTHR12097">
    <property type="entry name" value="SPLICING FACTOR 3B, SUBUNIT 1-RELATED"/>
    <property type="match status" value="1"/>
</dbReference>
<dbReference type="GO" id="GO:0005681">
    <property type="term" value="C:spliceosomal complex"/>
    <property type="evidence" value="ECO:0007669"/>
    <property type="project" value="UniProtKB-KW"/>
</dbReference>
<evidence type="ECO:0000256" key="2">
    <source>
        <dbReference type="ARBA" id="ARBA00022728"/>
    </source>
</evidence>
<evidence type="ECO:0000313" key="4">
    <source>
        <dbReference type="Proteomes" id="UP000016930"/>
    </source>
</evidence>
<dbReference type="InterPro" id="IPR038737">
    <property type="entry name" value="SF3b_su1-like"/>
</dbReference>
<evidence type="ECO:0000313" key="3">
    <source>
        <dbReference type="EMBL" id="EMD37977.1"/>
    </source>
</evidence>
<dbReference type="InterPro" id="IPR016024">
    <property type="entry name" value="ARM-type_fold"/>
</dbReference>
<protein>
    <submittedName>
        <fullName evidence="3">Uncharacterized protein</fullName>
    </submittedName>
</protein>
<dbReference type="GO" id="GO:0003729">
    <property type="term" value="F:mRNA binding"/>
    <property type="evidence" value="ECO:0007669"/>
    <property type="project" value="InterPro"/>
</dbReference>
<organism evidence="3 4">
    <name type="scientific">Ceriporiopsis subvermispora (strain B)</name>
    <name type="common">White-rot fungus</name>
    <name type="synonym">Gelatoporia subvermispora</name>
    <dbReference type="NCBI Taxonomy" id="914234"/>
    <lineage>
        <taxon>Eukaryota</taxon>
        <taxon>Fungi</taxon>
        <taxon>Dikarya</taxon>
        <taxon>Basidiomycota</taxon>
        <taxon>Agaricomycotina</taxon>
        <taxon>Agaricomycetes</taxon>
        <taxon>Polyporales</taxon>
        <taxon>Gelatoporiaceae</taxon>
        <taxon>Gelatoporia</taxon>
    </lineage>
</organism>
<dbReference type="GO" id="GO:0000245">
    <property type="term" value="P:spliceosomal complex assembly"/>
    <property type="evidence" value="ECO:0007669"/>
    <property type="project" value="InterPro"/>
</dbReference>
<keyword evidence="2" id="KW-0508">mRNA splicing</keyword>
<keyword evidence="4" id="KW-1185">Reference proteome</keyword>
<sequence>MRPNIDHADEYVRNTTARAFSVARHTGIRIVQQIAIMMGCAVLPHLHNLVDCISHGLWDEQQMVRTMAALALAALAKAAAPICLHRGKSLAAFLKQSASFYLSWIPKMKKIVLKVVQQCAATEGVTPQDIKQDILPDFFKAFWIRRMALIAGITKSGVAEIVGRIISDLQDKAEPYRKMVMETITKVVASLSVSDIHKRLEPWRSDSLTALSTPFRNRLRRIRSYWTVSAFVSSHTTDPVHHPLAPQQRERKDSMLHLMNIAVSHEAAMKSYCNDAALEVEHFPAVQVLNSRGEYSALMGVLL</sequence>